<evidence type="ECO:0000256" key="1">
    <source>
        <dbReference type="SAM" id="Coils"/>
    </source>
</evidence>
<evidence type="ECO:0000259" key="2">
    <source>
        <dbReference type="Pfam" id="PF05168"/>
    </source>
</evidence>
<organism evidence="3 4">
    <name type="scientific">Floridaenema evergladense BLCC-F167</name>
    <dbReference type="NCBI Taxonomy" id="3153639"/>
    <lineage>
        <taxon>Bacteria</taxon>
        <taxon>Bacillati</taxon>
        <taxon>Cyanobacteriota</taxon>
        <taxon>Cyanophyceae</taxon>
        <taxon>Oscillatoriophycideae</taxon>
        <taxon>Aerosakkonematales</taxon>
        <taxon>Aerosakkonemataceae</taxon>
        <taxon>Floridanema</taxon>
        <taxon>Floridanema evergladense</taxon>
    </lineage>
</organism>
<gene>
    <name evidence="3" type="ORF">ACE1CA_19255</name>
</gene>
<sequence length="124" mass="14450">MTFNWSEYLNLARELAGNTTEVSSEEAKLRSAISRAYYAAFMQARNFLRDGNRLTIPREKTHKYVIEQFQNSADEKRRKLGEKLQRLRDFRNQADYNDTFPKLSSKTEQALGLARRIISAINSL</sequence>
<keyword evidence="4" id="KW-1185">Reference proteome</keyword>
<accession>A0ABV4WPU6</accession>
<comment type="caution">
    <text evidence="3">The sequence shown here is derived from an EMBL/GenBank/DDBJ whole genome shotgun (WGS) entry which is preliminary data.</text>
</comment>
<dbReference type="Proteomes" id="UP001576780">
    <property type="component" value="Unassembled WGS sequence"/>
</dbReference>
<dbReference type="InterPro" id="IPR007842">
    <property type="entry name" value="HEPN_dom"/>
</dbReference>
<dbReference type="RefSeq" id="WP_413279046.1">
    <property type="nucleotide sequence ID" value="NZ_JBHFNT010000166.1"/>
</dbReference>
<name>A0ABV4WPU6_9CYAN</name>
<evidence type="ECO:0000313" key="4">
    <source>
        <dbReference type="Proteomes" id="UP001576780"/>
    </source>
</evidence>
<protein>
    <submittedName>
        <fullName evidence="3">HEPN domain-containing protein</fullName>
    </submittedName>
</protein>
<dbReference type="Pfam" id="PF05168">
    <property type="entry name" value="HEPN"/>
    <property type="match status" value="1"/>
</dbReference>
<evidence type="ECO:0000313" key="3">
    <source>
        <dbReference type="EMBL" id="MFB2836673.1"/>
    </source>
</evidence>
<feature type="coiled-coil region" evidence="1">
    <location>
        <begin position="66"/>
        <end position="93"/>
    </location>
</feature>
<reference evidence="3 4" key="1">
    <citation type="submission" date="2024-09" db="EMBL/GenBank/DDBJ databases">
        <title>Floridaenema gen nov. (Aerosakkonemataceae, Aerosakkonematales ord. nov., Cyanobacteria) from benthic tropical and subtropical fresh waters, with the description of four new species.</title>
        <authorList>
            <person name="Moretto J.A."/>
            <person name="Berthold D.E."/>
            <person name="Lefler F.W."/>
            <person name="Huang I.-S."/>
            <person name="Laughinghouse H. IV."/>
        </authorList>
    </citation>
    <scope>NUCLEOTIDE SEQUENCE [LARGE SCALE GENOMIC DNA]</scope>
    <source>
        <strain evidence="3 4">BLCC-F167</strain>
    </source>
</reference>
<proteinExistence type="predicted"/>
<feature type="domain" description="HEPN" evidence="2">
    <location>
        <begin position="20"/>
        <end position="122"/>
    </location>
</feature>
<dbReference type="Gene3D" id="1.20.120.330">
    <property type="entry name" value="Nucleotidyltransferases domain 2"/>
    <property type="match status" value="1"/>
</dbReference>
<keyword evidence="1" id="KW-0175">Coiled coil</keyword>
<dbReference type="EMBL" id="JBHFNT010000166">
    <property type="protein sequence ID" value="MFB2836673.1"/>
    <property type="molecule type" value="Genomic_DNA"/>
</dbReference>